<dbReference type="Gene3D" id="1.20.1290.10">
    <property type="entry name" value="AhpD-like"/>
    <property type="match status" value="1"/>
</dbReference>
<evidence type="ECO:0000259" key="1">
    <source>
        <dbReference type="Pfam" id="PF02627"/>
    </source>
</evidence>
<dbReference type="Proteomes" id="UP000366819">
    <property type="component" value="Unassembled WGS sequence"/>
</dbReference>
<reference evidence="2 3" key="1">
    <citation type="submission" date="2019-08" db="EMBL/GenBank/DDBJ databases">
        <authorList>
            <person name="Peeters C."/>
        </authorList>
    </citation>
    <scope>NUCLEOTIDE SEQUENCE [LARGE SCALE GENOMIC DNA]</scope>
    <source>
        <strain evidence="2 3">LMG 31011</strain>
    </source>
</reference>
<name>A0A5E4UMD9_9BURK</name>
<dbReference type="GO" id="GO:0051920">
    <property type="term" value="F:peroxiredoxin activity"/>
    <property type="evidence" value="ECO:0007669"/>
    <property type="project" value="InterPro"/>
</dbReference>
<proteinExistence type="predicted"/>
<keyword evidence="2" id="KW-0575">Peroxidase</keyword>
<dbReference type="AlphaFoldDB" id="A0A5E4UMD9"/>
<organism evidence="2 3">
    <name type="scientific">Pandoraea aquatica</name>
    <dbReference type="NCBI Taxonomy" id="2508290"/>
    <lineage>
        <taxon>Bacteria</taxon>
        <taxon>Pseudomonadati</taxon>
        <taxon>Pseudomonadota</taxon>
        <taxon>Betaproteobacteria</taxon>
        <taxon>Burkholderiales</taxon>
        <taxon>Burkholderiaceae</taxon>
        <taxon>Pandoraea</taxon>
    </lineage>
</organism>
<keyword evidence="3" id="KW-1185">Reference proteome</keyword>
<sequence>MRSDECATHIAAFMPSFLSSVIQLESAHIMNNWPETLSHLKKAAGTLAQVNPPVVKAFQALNQSLDQGTALDAKTRELIALAVAVTTRCEGCISSHAAAAQKLGASREEVAEALGTAIALNAGAAFVYSTKALEAYDQFGG</sequence>
<dbReference type="PANTHER" id="PTHR33930:SF2">
    <property type="entry name" value="BLR3452 PROTEIN"/>
    <property type="match status" value="1"/>
</dbReference>
<dbReference type="InterPro" id="IPR029032">
    <property type="entry name" value="AhpD-like"/>
</dbReference>
<feature type="domain" description="Carboxymuconolactone decarboxylase-like" evidence="1">
    <location>
        <begin position="52"/>
        <end position="134"/>
    </location>
</feature>
<keyword evidence="2" id="KW-0560">Oxidoreductase</keyword>
<dbReference type="SUPFAM" id="SSF69118">
    <property type="entry name" value="AhpD-like"/>
    <property type="match status" value="1"/>
</dbReference>
<evidence type="ECO:0000313" key="2">
    <source>
        <dbReference type="EMBL" id="VVE01201.1"/>
    </source>
</evidence>
<dbReference type="NCBIfam" id="TIGR00778">
    <property type="entry name" value="ahpD_dom"/>
    <property type="match status" value="1"/>
</dbReference>
<dbReference type="PANTHER" id="PTHR33930">
    <property type="entry name" value="ALKYL HYDROPEROXIDE REDUCTASE AHPD"/>
    <property type="match status" value="1"/>
</dbReference>
<evidence type="ECO:0000313" key="3">
    <source>
        <dbReference type="Proteomes" id="UP000366819"/>
    </source>
</evidence>
<dbReference type="Pfam" id="PF02627">
    <property type="entry name" value="CMD"/>
    <property type="match status" value="1"/>
</dbReference>
<dbReference type="InterPro" id="IPR003779">
    <property type="entry name" value="CMD-like"/>
</dbReference>
<gene>
    <name evidence="2" type="ORF">PAQ31011_02151</name>
</gene>
<accession>A0A5E4UMD9</accession>
<protein>
    <submittedName>
        <fullName evidence="2">Alkylhydroperoxidase</fullName>
    </submittedName>
</protein>
<dbReference type="InterPro" id="IPR004675">
    <property type="entry name" value="AhpD_core"/>
</dbReference>
<dbReference type="EMBL" id="CABPSN010000002">
    <property type="protein sequence ID" value="VVE01201.1"/>
    <property type="molecule type" value="Genomic_DNA"/>
</dbReference>